<evidence type="ECO:0000313" key="1">
    <source>
        <dbReference type="EMBL" id="QKW52934.1"/>
    </source>
</evidence>
<keyword evidence="1" id="KW-0808">Transferase</keyword>
<dbReference type="AlphaFoldDB" id="A0A7H8NEQ0"/>
<reference evidence="1 2" key="1">
    <citation type="submission" date="2020-06" db="EMBL/GenBank/DDBJ databases">
        <title>Genome mining for natural products.</title>
        <authorList>
            <person name="Zhang B."/>
            <person name="Shi J."/>
            <person name="Ge H."/>
        </authorList>
    </citation>
    <scope>NUCLEOTIDE SEQUENCE [LARGE SCALE GENOMIC DNA]</scope>
    <source>
        <strain evidence="1 2">NA00687</strain>
    </source>
</reference>
<protein>
    <submittedName>
        <fullName evidence="1">GNAT family N-acetyltransferase</fullName>
    </submittedName>
</protein>
<dbReference type="GO" id="GO:0016740">
    <property type="term" value="F:transferase activity"/>
    <property type="evidence" value="ECO:0007669"/>
    <property type="project" value="UniProtKB-KW"/>
</dbReference>
<name>A0A7H8NEQ0_9ACTN</name>
<accession>A0A7H8NEQ0</accession>
<dbReference type="RefSeq" id="WP_176164645.1">
    <property type="nucleotide sequence ID" value="NZ_CP054929.1"/>
</dbReference>
<dbReference type="EMBL" id="CP054929">
    <property type="protein sequence ID" value="QKW52934.1"/>
    <property type="molecule type" value="Genomic_DNA"/>
</dbReference>
<organism evidence="1 2">
    <name type="scientific">Streptomyces buecherae</name>
    <dbReference type="NCBI Taxonomy" id="2763006"/>
    <lineage>
        <taxon>Bacteria</taxon>
        <taxon>Bacillati</taxon>
        <taxon>Actinomycetota</taxon>
        <taxon>Actinomycetes</taxon>
        <taxon>Kitasatosporales</taxon>
        <taxon>Streptomycetaceae</taxon>
        <taxon>Streptomyces</taxon>
    </lineage>
</organism>
<sequence length="291" mass="32433">MGTLRLTAADLRGFSAPPKVRNLHNGYRSASWTAPAKLADGCRERIFDVVADVATRTFETDHSNYWKARKEQNFFDQVSNFTLTLAPDDEVVGWAGYQRKRFFGKRVVYLDAAGLLPAHRRSKLSARVQARFLITEVLLRNPFGHTYVVLRTQNPGIHAGFTKTFGPDRVFPQPDRPVPEQVRRLGAATMRWLGHRPEQIDAEKLVVREALGGLLSQLYGQAPRSGDPELDGFFAEHIGTTDCFALITKASAGPLLAFMAREASRQAATRLGRHLGVALGGVRHAMRRVSR</sequence>
<keyword evidence="2" id="KW-1185">Reference proteome</keyword>
<evidence type="ECO:0000313" key="2">
    <source>
        <dbReference type="Proteomes" id="UP000509303"/>
    </source>
</evidence>
<gene>
    <name evidence="1" type="ORF">HUT08_29130</name>
</gene>
<proteinExistence type="predicted"/>
<dbReference type="Proteomes" id="UP000509303">
    <property type="component" value="Chromosome"/>
</dbReference>